<keyword evidence="3" id="KW-1185">Reference proteome</keyword>
<dbReference type="AlphaFoldDB" id="A0A0K6G531"/>
<feature type="region of interest" description="Disordered" evidence="1">
    <location>
        <begin position="1"/>
        <end position="74"/>
    </location>
</feature>
<evidence type="ECO:0000313" key="3">
    <source>
        <dbReference type="Proteomes" id="UP000044841"/>
    </source>
</evidence>
<reference evidence="2 3" key="1">
    <citation type="submission" date="2015-07" db="EMBL/GenBank/DDBJ databases">
        <authorList>
            <person name="Noorani M."/>
        </authorList>
    </citation>
    <scope>NUCLEOTIDE SEQUENCE [LARGE SCALE GENOMIC DNA]</scope>
    <source>
        <strain evidence="2">BBA 69670</strain>
    </source>
</reference>
<protein>
    <submittedName>
        <fullName evidence="2">Uncharacterized protein</fullName>
    </submittedName>
</protein>
<evidence type="ECO:0000313" key="2">
    <source>
        <dbReference type="EMBL" id="CUA73489.1"/>
    </source>
</evidence>
<feature type="compositionally biased region" description="Polar residues" evidence="1">
    <location>
        <begin position="20"/>
        <end position="38"/>
    </location>
</feature>
<evidence type="ECO:0000256" key="1">
    <source>
        <dbReference type="SAM" id="MobiDB-lite"/>
    </source>
</evidence>
<accession>A0A0K6G531</accession>
<dbReference type="Proteomes" id="UP000044841">
    <property type="component" value="Unassembled WGS sequence"/>
</dbReference>
<proteinExistence type="predicted"/>
<feature type="compositionally biased region" description="Basic residues" evidence="1">
    <location>
        <begin position="1"/>
        <end position="12"/>
    </location>
</feature>
<gene>
    <name evidence="2" type="ORF">RSOLAG22IIIB_05339</name>
</gene>
<dbReference type="EMBL" id="CYGV01001389">
    <property type="protein sequence ID" value="CUA73489.1"/>
    <property type="molecule type" value="Genomic_DNA"/>
</dbReference>
<sequence>MFFKRIFKRGKKEKSEGESHASQSRAHTPSSDISFRSTSPPPTASVGVSTLAPQPSASLRVSPLPGISKTKPTVSHTDTWTNLTAFSSMLNLSQVFAPLAAVIDDLSWFIREHENAVKAHEEYSALHTQLEALFKDLLTHFSAGTPPGMTCSEDQVGEKGSR</sequence>
<feature type="compositionally biased region" description="Polar residues" evidence="1">
    <location>
        <begin position="46"/>
        <end position="59"/>
    </location>
</feature>
<name>A0A0K6G531_9AGAM</name>
<organism evidence="2 3">
    <name type="scientific">Rhizoctonia solani</name>
    <dbReference type="NCBI Taxonomy" id="456999"/>
    <lineage>
        <taxon>Eukaryota</taxon>
        <taxon>Fungi</taxon>
        <taxon>Dikarya</taxon>
        <taxon>Basidiomycota</taxon>
        <taxon>Agaricomycotina</taxon>
        <taxon>Agaricomycetes</taxon>
        <taxon>Cantharellales</taxon>
        <taxon>Ceratobasidiaceae</taxon>
        <taxon>Rhizoctonia</taxon>
    </lineage>
</organism>